<feature type="active site" description="Tele-phosphohistidine intermediate" evidence="1">
    <location>
        <position position="14"/>
    </location>
</feature>
<dbReference type="PROSITE" id="PS00175">
    <property type="entry name" value="PG_MUTASE"/>
    <property type="match status" value="1"/>
</dbReference>
<feature type="active site" description="Proton donor/acceptor" evidence="1">
    <location>
        <position position="94"/>
    </location>
</feature>
<dbReference type="PIRSF" id="PIRSF000709">
    <property type="entry name" value="6PFK_2-Ptase"/>
    <property type="match status" value="1"/>
</dbReference>
<dbReference type="Pfam" id="PF00300">
    <property type="entry name" value="His_Phos_1"/>
    <property type="match status" value="1"/>
</dbReference>
<dbReference type="CDD" id="cd07067">
    <property type="entry name" value="HP_PGM_like"/>
    <property type="match status" value="1"/>
</dbReference>
<protein>
    <submittedName>
        <fullName evidence="3">Histidine phosphatase family protein</fullName>
    </submittedName>
</protein>
<dbReference type="InterPro" id="IPR050275">
    <property type="entry name" value="PGM_Phosphatase"/>
</dbReference>
<dbReference type="SUPFAM" id="SSF53254">
    <property type="entry name" value="Phosphoglycerate mutase-like"/>
    <property type="match status" value="1"/>
</dbReference>
<evidence type="ECO:0000313" key="3">
    <source>
        <dbReference type="EMBL" id="NDY93040.1"/>
    </source>
</evidence>
<dbReference type="AlphaFoldDB" id="A0A7C9TKW4"/>
<dbReference type="PANTHER" id="PTHR48100:SF62">
    <property type="entry name" value="GLUCOSYL-3-PHOSPHOGLYCERATE PHOSPHATASE"/>
    <property type="match status" value="1"/>
</dbReference>
<dbReference type="InterPro" id="IPR029033">
    <property type="entry name" value="His_PPase_superfam"/>
</dbReference>
<dbReference type="InterPro" id="IPR013078">
    <property type="entry name" value="His_Pase_superF_clade-1"/>
</dbReference>
<dbReference type="Proteomes" id="UP000484255">
    <property type="component" value="Unassembled WGS sequence"/>
</dbReference>
<evidence type="ECO:0000256" key="1">
    <source>
        <dbReference type="PIRSR" id="PIRSR613078-1"/>
    </source>
</evidence>
<feature type="binding site" evidence="2">
    <location>
        <begin position="13"/>
        <end position="20"/>
    </location>
    <ligand>
        <name>substrate</name>
    </ligand>
</feature>
<dbReference type="SMART" id="SM00855">
    <property type="entry name" value="PGAM"/>
    <property type="match status" value="1"/>
</dbReference>
<proteinExistence type="predicted"/>
<dbReference type="Gene3D" id="3.40.50.1240">
    <property type="entry name" value="Phosphoglycerate mutase-like"/>
    <property type="match status" value="1"/>
</dbReference>
<feature type="binding site" evidence="2">
    <location>
        <position position="70"/>
    </location>
    <ligand>
        <name>substrate</name>
    </ligand>
</feature>
<dbReference type="EMBL" id="JAAGOH010000026">
    <property type="protein sequence ID" value="NDY93040.1"/>
    <property type="molecule type" value="Genomic_DNA"/>
</dbReference>
<organism evidence="3 4">
    <name type="scientific">Ideonella livida</name>
    <dbReference type="NCBI Taxonomy" id="2707176"/>
    <lineage>
        <taxon>Bacteria</taxon>
        <taxon>Pseudomonadati</taxon>
        <taxon>Pseudomonadota</taxon>
        <taxon>Betaproteobacteria</taxon>
        <taxon>Burkholderiales</taxon>
        <taxon>Sphaerotilaceae</taxon>
        <taxon>Ideonella</taxon>
    </lineage>
</organism>
<comment type="caution">
    <text evidence="3">The sequence shown here is derived from an EMBL/GenBank/DDBJ whole genome shotgun (WGS) entry which is preliminary data.</text>
</comment>
<dbReference type="PANTHER" id="PTHR48100">
    <property type="entry name" value="BROAD-SPECIFICITY PHOSPHATASE YOR283W-RELATED"/>
    <property type="match status" value="1"/>
</dbReference>
<dbReference type="RefSeq" id="WP_163459091.1">
    <property type="nucleotide sequence ID" value="NZ_JAAGOH010000026.1"/>
</dbReference>
<evidence type="ECO:0000313" key="4">
    <source>
        <dbReference type="Proteomes" id="UP000484255"/>
    </source>
</evidence>
<gene>
    <name evidence="3" type="ORF">G3A44_17750</name>
</gene>
<dbReference type="GO" id="GO:0005737">
    <property type="term" value="C:cytoplasm"/>
    <property type="evidence" value="ECO:0007669"/>
    <property type="project" value="TreeGrafter"/>
</dbReference>
<reference evidence="3 4" key="1">
    <citation type="submission" date="2020-02" db="EMBL/GenBank/DDBJ databases">
        <title>Ideonella bacterium strain TBM-1.</title>
        <authorList>
            <person name="Chen W.-M."/>
        </authorList>
    </citation>
    <scope>NUCLEOTIDE SEQUENCE [LARGE SCALE GENOMIC DNA]</scope>
    <source>
        <strain evidence="3 4">TBM-1</strain>
    </source>
</reference>
<keyword evidence="4" id="KW-1185">Reference proteome</keyword>
<sequence length="204" mass="22154">MSPSPLPPLWIARHGQTDLNIDERWQGRLDPPLNALGLAQADALAARWRPADTPSALPRLRRIVCSPQLRARQTAAPLAQALGLEVVLDARFRERDFGIFEGLTAAEALARHPEAARAQVAWRWDRSPEGAEAVQAVVDRVAEGLQALRAEAALAQAQGSPGAVLVVCHGFVVRCLRHLLDGVSAEDFFTQTRLGNGEVLSLAW</sequence>
<evidence type="ECO:0000256" key="2">
    <source>
        <dbReference type="PIRSR" id="PIRSR613078-2"/>
    </source>
</evidence>
<name>A0A7C9TKW4_9BURK</name>
<accession>A0A7C9TKW4</accession>
<dbReference type="InterPro" id="IPR001345">
    <property type="entry name" value="PG/BPGM_mutase_AS"/>
</dbReference>
<dbReference type="GO" id="GO:0016791">
    <property type="term" value="F:phosphatase activity"/>
    <property type="evidence" value="ECO:0007669"/>
    <property type="project" value="TreeGrafter"/>
</dbReference>